<dbReference type="InterPro" id="IPR014710">
    <property type="entry name" value="RmlC-like_jellyroll"/>
</dbReference>
<keyword evidence="3" id="KW-1185">Reference proteome</keyword>
<evidence type="ECO:0000259" key="1">
    <source>
        <dbReference type="Pfam" id="PF07883"/>
    </source>
</evidence>
<dbReference type="Pfam" id="PF07883">
    <property type="entry name" value="Cupin_2"/>
    <property type="match status" value="1"/>
</dbReference>
<reference evidence="2 3" key="1">
    <citation type="submission" date="2019-05" db="EMBL/GenBank/DDBJ databases">
        <authorList>
            <consortium name="Science for Life Laboratories"/>
        </authorList>
    </citation>
    <scope>NUCLEOTIDE SEQUENCE [LARGE SCALE GENOMIC DNA]</scope>
    <source>
        <strain evidence="2">Soil9</strain>
    </source>
</reference>
<dbReference type="KEGG" id="gms:SOIL9_70430"/>
<dbReference type="PANTHER" id="PTHR38599">
    <property type="entry name" value="CUPIN DOMAIN PROTEIN (AFU_ORTHOLOGUE AFUA_3G13620)"/>
    <property type="match status" value="1"/>
</dbReference>
<dbReference type="Proteomes" id="UP000464178">
    <property type="component" value="Chromosome"/>
</dbReference>
<protein>
    <recommendedName>
        <fullName evidence="1">Cupin type-2 domain-containing protein</fullName>
    </recommendedName>
</protein>
<dbReference type="PANTHER" id="PTHR38599:SF1">
    <property type="entry name" value="CUPIN DOMAIN PROTEIN (AFU_ORTHOLOGUE AFUA_3G13620)"/>
    <property type="match status" value="1"/>
</dbReference>
<dbReference type="SUPFAM" id="SSF51182">
    <property type="entry name" value="RmlC-like cupins"/>
    <property type="match status" value="1"/>
</dbReference>
<dbReference type="CDD" id="cd02234">
    <property type="entry name" value="cupin_BLR7677-like"/>
    <property type="match status" value="1"/>
</dbReference>
<dbReference type="RefSeq" id="WP_162673161.1">
    <property type="nucleotide sequence ID" value="NZ_LR593886.1"/>
</dbReference>
<dbReference type="Gene3D" id="2.60.120.10">
    <property type="entry name" value="Jelly Rolls"/>
    <property type="match status" value="1"/>
</dbReference>
<evidence type="ECO:0000313" key="3">
    <source>
        <dbReference type="Proteomes" id="UP000464178"/>
    </source>
</evidence>
<dbReference type="EMBL" id="LR593886">
    <property type="protein sequence ID" value="VTS03855.1"/>
    <property type="molecule type" value="Genomic_DNA"/>
</dbReference>
<sequence>MLRTALILGAGIALGTGGIHAARHDEPKHTSVKVLAARDITEKLDGKEAKATAVEVTLEPGQGSAPHRHPGPAFGYVLEGEYEWAIDDQPAKTLKAGETFYEPVGCLHRVSKNPGKVKTRVLAWVLHPRDAKDLVIPESKK</sequence>
<gene>
    <name evidence="2" type="ORF">SOIL9_70430</name>
</gene>
<dbReference type="InterPro" id="IPR013096">
    <property type="entry name" value="Cupin_2"/>
</dbReference>
<feature type="domain" description="Cupin type-2" evidence="1">
    <location>
        <begin position="55"/>
        <end position="124"/>
    </location>
</feature>
<name>A0A6P2DMD8_9BACT</name>
<proteinExistence type="predicted"/>
<dbReference type="AlphaFoldDB" id="A0A6P2DMD8"/>
<accession>A0A6P2DMD8</accession>
<dbReference type="InterPro" id="IPR011051">
    <property type="entry name" value="RmlC_Cupin_sf"/>
</dbReference>
<organism evidence="2 3">
    <name type="scientific">Gemmata massiliana</name>
    <dbReference type="NCBI Taxonomy" id="1210884"/>
    <lineage>
        <taxon>Bacteria</taxon>
        <taxon>Pseudomonadati</taxon>
        <taxon>Planctomycetota</taxon>
        <taxon>Planctomycetia</taxon>
        <taxon>Gemmatales</taxon>
        <taxon>Gemmataceae</taxon>
        <taxon>Gemmata</taxon>
    </lineage>
</organism>
<evidence type="ECO:0000313" key="2">
    <source>
        <dbReference type="EMBL" id="VTS03855.1"/>
    </source>
</evidence>